<organism evidence="2">
    <name type="scientific">Oryza sativa subsp. japonica</name>
    <name type="common">Rice</name>
    <dbReference type="NCBI Taxonomy" id="39947"/>
    <lineage>
        <taxon>Eukaryota</taxon>
        <taxon>Viridiplantae</taxon>
        <taxon>Streptophyta</taxon>
        <taxon>Embryophyta</taxon>
        <taxon>Tracheophyta</taxon>
        <taxon>Spermatophyta</taxon>
        <taxon>Magnoliopsida</taxon>
        <taxon>Liliopsida</taxon>
        <taxon>Poales</taxon>
        <taxon>Poaceae</taxon>
        <taxon>BOP clade</taxon>
        <taxon>Oryzoideae</taxon>
        <taxon>Oryzeae</taxon>
        <taxon>Oryzinae</taxon>
        <taxon>Oryza</taxon>
        <taxon>Oryza sativa</taxon>
    </lineage>
</organism>
<dbReference type="EMBL" id="CM000138">
    <property type="protein sequence ID" value="EEE54258.1"/>
    <property type="molecule type" value="Genomic_DNA"/>
</dbReference>
<dbReference type="AlphaFoldDB" id="B9EV08"/>
<gene>
    <name evidence="2" type="ORF">OsJ_01147</name>
</gene>
<feature type="region of interest" description="Disordered" evidence="1">
    <location>
        <begin position="1"/>
        <end position="39"/>
    </location>
</feature>
<dbReference type="Proteomes" id="UP000007752">
    <property type="component" value="Chromosome 1"/>
</dbReference>
<proteinExistence type="predicted"/>
<evidence type="ECO:0000313" key="2">
    <source>
        <dbReference type="EMBL" id="EEE54258.1"/>
    </source>
</evidence>
<accession>B9EV08</accession>
<name>B9EV08_ORYSJ</name>
<protein>
    <submittedName>
        <fullName evidence="2">Uncharacterized protein</fullName>
    </submittedName>
</protein>
<reference evidence="2" key="2">
    <citation type="submission" date="2008-12" db="EMBL/GenBank/DDBJ databases">
        <title>Improved gene annotation of the rice (Oryza sativa) genomes.</title>
        <authorList>
            <person name="Wang J."/>
            <person name="Li R."/>
            <person name="Fan W."/>
            <person name="Huang Q."/>
            <person name="Zhang J."/>
            <person name="Zhou Y."/>
            <person name="Hu Y."/>
            <person name="Zi S."/>
            <person name="Li J."/>
            <person name="Ni P."/>
            <person name="Zheng H."/>
            <person name="Zhang Y."/>
            <person name="Zhao M."/>
            <person name="Hao Q."/>
            <person name="McDermott J."/>
            <person name="Samudrala R."/>
            <person name="Kristiansen K."/>
            <person name="Wong G.K.-S."/>
        </authorList>
    </citation>
    <scope>NUCLEOTIDE SEQUENCE</scope>
</reference>
<evidence type="ECO:0000256" key="1">
    <source>
        <dbReference type="SAM" id="MobiDB-lite"/>
    </source>
</evidence>
<sequence length="94" mass="9270">MGMPVLGHPRAARAAGDGGSRGDASFPQGGARGSGQRELKTWVSDRLAVQLVGGDEEGAGVAAGAGAAVAVRGGGGRDGGGVRRGLLLLPLRRR</sequence>
<reference evidence="2" key="1">
    <citation type="journal article" date="2005" name="PLoS Biol.">
        <title>The genomes of Oryza sativa: a history of duplications.</title>
        <authorList>
            <person name="Yu J."/>
            <person name="Wang J."/>
            <person name="Lin W."/>
            <person name="Li S."/>
            <person name="Li H."/>
            <person name="Zhou J."/>
            <person name="Ni P."/>
            <person name="Dong W."/>
            <person name="Hu S."/>
            <person name="Zeng C."/>
            <person name="Zhang J."/>
            <person name="Zhang Y."/>
            <person name="Li R."/>
            <person name="Xu Z."/>
            <person name="Li S."/>
            <person name="Li X."/>
            <person name="Zheng H."/>
            <person name="Cong L."/>
            <person name="Lin L."/>
            <person name="Yin J."/>
            <person name="Geng J."/>
            <person name="Li G."/>
            <person name="Shi J."/>
            <person name="Liu J."/>
            <person name="Lv H."/>
            <person name="Li J."/>
            <person name="Wang J."/>
            <person name="Deng Y."/>
            <person name="Ran L."/>
            <person name="Shi X."/>
            <person name="Wang X."/>
            <person name="Wu Q."/>
            <person name="Li C."/>
            <person name="Ren X."/>
            <person name="Wang J."/>
            <person name="Wang X."/>
            <person name="Li D."/>
            <person name="Liu D."/>
            <person name="Zhang X."/>
            <person name="Ji Z."/>
            <person name="Zhao W."/>
            <person name="Sun Y."/>
            <person name="Zhang Z."/>
            <person name="Bao J."/>
            <person name="Han Y."/>
            <person name="Dong L."/>
            <person name="Ji J."/>
            <person name="Chen P."/>
            <person name="Wu S."/>
            <person name="Liu J."/>
            <person name="Xiao Y."/>
            <person name="Bu D."/>
            <person name="Tan J."/>
            <person name="Yang L."/>
            <person name="Ye C."/>
            <person name="Zhang J."/>
            <person name="Xu J."/>
            <person name="Zhou Y."/>
            <person name="Yu Y."/>
            <person name="Zhang B."/>
            <person name="Zhuang S."/>
            <person name="Wei H."/>
            <person name="Liu B."/>
            <person name="Lei M."/>
            <person name="Yu H."/>
            <person name="Li Y."/>
            <person name="Xu H."/>
            <person name="Wei S."/>
            <person name="He X."/>
            <person name="Fang L."/>
            <person name="Zhang Z."/>
            <person name="Zhang Y."/>
            <person name="Huang X."/>
            <person name="Su Z."/>
            <person name="Tong W."/>
            <person name="Li J."/>
            <person name="Tong Z."/>
            <person name="Li S."/>
            <person name="Ye J."/>
            <person name="Wang L."/>
            <person name="Fang L."/>
            <person name="Lei T."/>
            <person name="Chen C."/>
            <person name="Chen H."/>
            <person name="Xu Z."/>
            <person name="Li H."/>
            <person name="Huang H."/>
            <person name="Zhang F."/>
            <person name="Xu H."/>
            <person name="Li N."/>
            <person name="Zhao C."/>
            <person name="Li S."/>
            <person name="Dong L."/>
            <person name="Huang Y."/>
            <person name="Li L."/>
            <person name="Xi Y."/>
            <person name="Qi Q."/>
            <person name="Li W."/>
            <person name="Zhang B."/>
            <person name="Hu W."/>
            <person name="Zhang Y."/>
            <person name="Tian X."/>
            <person name="Jiao Y."/>
            <person name="Liang X."/>
            <person name="Jin J."/>
            <person name="Gao L."/>
            <person name="Zheng W."/>
            <person name="Hao B."/>
            <person name="Liu S."/>
            <person name="Wang W."/>
            <person name="Yuan L."/>
            <person name="Cao M."/>
            <person name="McDermott J."/>
            <person name="Samudrala R."/>
            <person name="Wang J."/>
            <person name="Wong G.K."/>
            <person name="Yang H."/>
        </authorList>
    </citation>
    <scope>NUCLEOTIDE SEQUENCE [LARGE SCALE GENOMIC DNA]</scope>
</reference>